<gene>
    <name evidence="2" type="ORF">E4U13_005158</name>
</gene>
<dbReference type="Gene3D" id="3.90.1200.10">
    <property type="match status" value="1"/>
</dbReference>
<keyword evidence="3" id="KW-1185">Reference proteome</keyword>
<dbReference type="Gene3D" id="3.30.200.20">
    <property type="entry name" value="Phosphorylase Kinase, domain 1"/>
    <property type="match status" value="1"/>
</dbReference>
<comment type="caution">
    <text evidence="2">The sequence shown here is derived from an EMBL/GenBank/DDBJ whole genome shotgun (WGS) entry which is preliminary data.</text>
</comment>
<sequence length="549" mass="61373">MAETTTTSDIERVLELLRRVDLKYPDGQLLECFLQNSIDPLQTARYILGRCSVDGDGLDLATLLSDWKRLISVFTHDDSRHPSRDPTVISTIRKRDRSKCCLTGLGHSVWDPLVVVPILPTEGLQIHKELHEVLGIFIGPSLLDWLSLKAASLSPEQNHWLVRRSAAAALAQGFFEFMIGPGLKYTVYTSTIGGPTLPSITKKVPLCRTAQFTDCIASHVDNPDTSALEILSQLACPIRWTGIAREVACKRPKIVGIGNGPTASLWRFLSGRVATALAVAWRLVPSFVRIRAYQGLAFLGAHVYGPSCSLNVQKLPFGLYLKTGRTRWHRSLANEFAALQLVRRHTKVPVPSALDLASDAEKSYLLTTKVCGIPLGWCIDTLSHDEVTTLVGDLQKCLSELRAIPKEVSSNYSITNALGKACYDGRLITGSQYDEARGDFFGPFVDEDDFNDALRCVPLPDVVHRSGHEIVFTHGDLNMRNIMLHNGRLSGFIDWETCGWFPDYWDYTKAHFITKLNRRWLKIVDAVFGKLGNYQAELAVERQLWEYCF</sequence>
<dbReference type="CDD" id="cd05120">
    <property type="entry name" value="APH_ChoK_like"/>
    <property type="match status" value="1"/>
</dbReference>
<proteinExistence type="predicted"/>
<organism evidence="2 3">
    <name type="scientific">Claviceps humidiphila</name>
    <dbReference type="NCBI Taxonomy" id="1294629"/>
    <lineage>
        <taxon>Eukaryota</taxon>
        <taxon>Fungi</taxon>
        <taxon>Dikarya</taxon>
        <taxon>Ascomycota</taxon>
        <taxon>Pezizomycotina</taxon>
        <taxon>Sordariomycetes</taxon>
        <taxon>Hypocreomycetidae</taxon>
        <taxon>Hypocreales</taxon>
        <taxon>Clavicipitaceae</taxon>
        <taxon>Claviceps</taxon>
    </lineage>
</organism>
<dbReference type="InterPro" id="IPR051678">
    <property type="entry name" value="AGP_Transferase"/>
</dbReference>
<reference evidence="2 3" key="1">
    <citation type="journal article" date="2020" name="bioRxiv">
        <title>Whole genome comparisons of ergot fungi reveals the divergence and evolution of species within the genus Claviceps are the result of varying mechanisms driving genome evolution and host range expansion.</title>
        <authorList>
            <person name="Wyka S.A."/>
            <person name="Mondo S.J."/>
            <person name="Liu M."/>
            <person name="Dettman J."/>
            <person name="Nalam V."/>
            <person name="Broders K.D."/>
        </authorList>
    </citation>
    <scope>NUCLEOTIDE SEQUENCE [LARGE SCALE GENOMIC DNA]</scope>
    <source>
        <strain evidence="2 3">LM576</strain>
    </source>
</reference>
<accession>A0A9P7QAG2</accession>
<dbReference type="InterPro" id="IPR011009">
    <property type="entry name" value="Kinase-like_dom_sf"/>
</dbReference>
<dbReference type="InterPro" id="IPR002575">
    <property type="entry name" value="Aminoglycoside_PTrfase"/>
</dbReference>
<evidence type="ECO:0000313" key="2">
    <source>
        <dbReference type="EMBL" id="KAG6121257.1"/>
    </source>
</evidence>
<evidence type="ECO:0000313" key="3">
    <source>
        <dbReference type="Proteomes" id="UP000732380"/>
    </source>
</evidence>
<protein>
    <recommendedName>
        <fullName evidence="1">Aminoglycoside phosphotransferase domain-containing protein</fullName>
    </recommendedName>
</protein>
<feature type="domain" description="Aminoglycoside phosphotransferase" evidence="1">
    <location>
        <begin position="321"/>
        <end position="511"/>
    </location>
</feature>
<dbReference type="PANTHER" id="PTHR21310">
    <property type="entry name" value="AMINOGLYCOSIDE PHOSPHOTRANSFERASE-RELATED-RELATED"/>
    <property type="match status" value="1"/>
</dbReference>
<evidence type="ECO:0000259" key="1">
    <source>
        <dbReference type="Pfam" id="PF01636"/>
    </source>
</evidence>
<dbReference type="SUPFAM" id="SSF56112">
    <property type="entry name" value="Protein kinase-like (PK-like)"/>
    <property type="match status" value="1"/>
</dbReference>
<dbReference type="PANTHER" id="PTHR21310:SF58">
    <property type="entry name" value="AMINOGLYCOSIDE PHOSPHOTRANSFERASE DOMAIN-CONTAINING PROTEIN"/>
    <property type="match status" value="1"/>
</dbReference>
<dbReference type="Proteomes" id="UP000732380">
    <property type="component" value="Unassembled WGS sequence"/>
</dbReference>
<name>A0A9P7QAG2_9HYPO</name>
<dbReference type="AlphaFoldDB" id="A0A9P7QAG2"/>
<dbReference type="EMBL" id="SRQM01000041">
    <property type="protein sequence ID" value="KAG6121257.1"/>
    <property type="molecule type" value="Genomic_DNA"/>
</dbReference>
<dbReference type="Pfam" id="PF01636">
    <property type="entry name" value="APH"/>
    <property type="match status" value="1"/>
</dbReference>